<evidence type="ECO:0000313" key="2">
    <source>
        <dbReference type="Proteomes" id="UP001327225"/>
    </source>
</evidence>
<proteinExistence type="predicted"/>
<name>A0ABZ0ZN27_9ACTN</name>
<dbReference type="EMBL" id="CP141059">
    <property type="protein sequence ID" value="WQQ25670.1"/>
    <property type="molecule type" value="Genomic_DNA"/>
</dbReference>
<evidence type="ECO:0008006" key="3">
    <source>
        <dbReference type="Google" id="ProtNLM"/>
    </source>
</evidence>
<dbReference type="Gene3D" id="1.20.140.160">
    <property type="match status" value="1"/>
</dbReference>
<gene>
    <name evidence="1" type="ORF">SHK19_17095</name>
</gene>
<dbReference type="Proteomes" id="UP001327225">
    <property type="component" value="Chromosome"/>
</dbReference>
<protein>
    <recommendedName>
        <fullName evidence="3">RNA polymerase sigma factor 70 region 4 type 2 domain-containing protein</fullName>
    </recommendedName>
</protein>
<organism evidence="1 2">
    <name type="scientific">Nocardioides bizhenqiangii</name>
    <dbReference type="NCBI Taxonomy" id="3095076"/>
    <lineage>
        <taxon>Bacteria</taxon>
        <taxon>Bacillati</taxon>
        <taxon>Actinomycetota</taxon>
        <taxon>Actinomycetes</taxon>
        <taxon>Propionibacteriales</taxon>
        <taxon>Nocardioidaceae</taxon>
        <taxon>Nocardioides</taxon>
    </lineage>
</organism>
<evidence type="ECO:0000313" key="1">
    <source>
        <dbReference type="EMBL" id="WQQ25670.1"/>
    </source>
</evidence>
<dbReference type="RefSeq" id="WP_322456369.1">
    <property type="nucleotide sequence ID" value="NZ_CP141059.1"/>
</dbReference>
<reference evidence="2" key="1">
    <citation type="submission" date="2023-12" db="EMBL/GenBank/DDBJ databases">
        <title>Novel species in genus Nocardioides.</title>
        <authorList>
            <person name="Zhou H."/>
        </authorList>
    </citation>
    <scope>NUCLEOTIDE SEQUENCE [LARGE SCALE GENOMIC DNA]</scope>
    <source>
        <strain evidence="2">HM61</strain>
    </source>
</reference>
<accession>A0ABZ0ZN27</accession>
<keyword evidence="2" id="KW-1185">Reference proteome</keyword>
<sequence>MPDTAHPPDPTAAFDAFYKSARDQLLLQTYALTGDLGAARSAVRDAYVVAWHHWRKLSRLDDPGSSVRPHAWRHAQRRATVRPWHKEKGLDDDNKATLEALAALTGPQRRALLLTQLAAVSMEDMAREIGLPSDDAQRELQTAAAQFATQKNISASSIPMAFAALAAATTNVNWPRVTIIRRAGAARRRMHTVVGAAAVVAALVASGAAVTDATGVRPTLAREQLAGPAGGQVAAPGPEIVLPETSLLTADAVRRALVGDWEQGVTHDNSVGNGVVLPCQPEDPDSRYADPRGTAAWVRVFRNGPAGESTRKLTEVVEASRSPERARKTYDRLRGWFADCVTPGVRLISTATSPDLADDSAVFVLNSEHPELTTYVVGVARTGLLSTAVALRTDVGPEAADRTGVAELLGEAVDRLCTLPDGGRCADRAGALEEVPPYPAGQVPAMLSQVDLPFVGDPAAPWMGTPPREITNTRTDMDVLGCVHPVLAGDYDGDRFRTDLARTFVKVDSDLPPEFGLTQAVASLPQQAAGALLEDYRSAINGCPDRDASAGTEVRVLEAHDDGDESFTAWHLSTRLPNERTLEYSVAFLRSGSAVSQLVFVSAPGARMTDDQFVAITRRALERLPQLPAYPR</sequence>